<evidence type="ECO:0000259" key="1">
    <source>
        <dbReference type="Pfam" id="PF00961"/>
    </source>
</evidence>
<dbReference type="PANTHER" id="PTHR36181">
    <property type="entry name" value="INTRON-ENCODED ENDONUCLEASE AI3-RELATED"/>
    <property type="match status" value="1"/>
</dbReference>
<dbReference type="GO" id="GO:0004519">
    <property type="term" value="F:endonuclease activity"/>
    <property type="evidence" value="ECO:0007669"/>
    <property type="project" value="InterPro"/>
</dbReference>
<dbReference type="InterPro" id="IPR051289">
    <property type="entry name" value="LAGLIDADG_Endonuclease"/>
</dbReference>
<proteinExistence type="predicted"/>
<organism evidence="2 3">
    <name type="scientific">Candidatus Nomurabacteria bacterium RIFCSPLOWO2_01_FULL_40_18</name>
    <dbReference type="NCBI Taxonomy" id="1801773"/>
    <lineage>
        <taxon>Bacteria</taxon>
        <taxon>Candidatus Nomuraibacteriota</taxon>
    </lineage>
</organism>
<dbReference type="SUPFAM" id="SSF55608">
    <property type="entry name" value="Homing endonucleases"/>
    <property type="match status" value="1"/>
</dbReference>
<dbReference type="InterPro" id="IPR004860">
    <property type="entry name" value="LAGLIDADG_dom"/>
</dbReference>
<feature type="domain" description="Homing endonuclease LAGLIDADG" evidence="1">
    <location>
        <begin position="13"/>
        <end position="119"/>
    </location>
</feature>
<dbReference type="Proteomes" id="UP000176629">
    <property type="component" value="Unassembled WGS sequence"/>
</dbReference>
<dbReference type="STRING" id="1801773.A3A03_00460"/>
<dbReference type="EMBL" id="MFUX01000043">
    <property type="protein sequence ID" value="OGI93585.1"/>
    <property type="molecule type" value="Genomic_DNA"/>
</dbReference>
<name>A0A1F6XHI5_9BACT</name>
<dbReference type="Gene3D" id="3.10.28.10">
    <property type="entry name" value="Homing endonucleases"/>
    <property type="match status" value="1"/>
</dbReference>
<protein>
    <recommendedName>
        <fullName evidence="1">Homing endonuclease LAGLIDADG domain-containing protein</fullName>
    </recommendedName>
</protein>
<gene>
    <name evidence="2" type="ORF">A3A03_00460</name>
</gene>
<sequence length="152" mass="17529">MGRTKPTISNDYIVGLTDGEGCFYVNKSNLKTYTSGVRIQLHFHLKLRECDKEILEKMMNTLDCGGVYFQKEKRINHTPCYRYTVASQQDIFEKIIPFFQKNPLQTVSKQKSFVAFCKIAELIKMKKHLTPEGIEEILSLKQSMNNRTVGIA</sequence>
<evidence type="ECO:0000313" key="2">
    <source>
        <dbReference type="EMBL" id="OGI93585.1"/>
    </source>
</evidence>
<dbReference type="Pfam" id="PF00961">
    <property type="entry name" value="LAGLIDADG_1"/>
    <property type="match status" value="1"/>
</dbReference>
<dbReference type="PANTHER" id="PTHR36181:SF4">
    <property type="entry name" value="LAGLIDADG ENDONUCLEASE"/>
    <property type="match status" value="1"/>
</dbReference>
<evidence type="ECO:0000313" key="3">
    <source>
        <dbReference type="Proteomes" id="UP000176629"/>
    </source>
</evidence>
<reference evidence="2 3" key="1">
    <citation type="journal article" date="2016" name="Nat. Commun.">
        <title>Thousands of microbial genomes shed light on interconnected biogeochemical processes in an aquifer system.</title>
        <authorList>
            <person name="Anantharaman K."/>
            <person name="Brown C.T."/>
            <person name="Hug L.A."/>
            <person name="Sharon I."/>
            <person name="Castelle C.J."/>
            <person name="Probst A.J."/>
            <person name="Thomas B.C."/>
            <person name="Singh A."/>
            <person name="Wilkins M.J."/>
            <person name="Karaoz U."/>
            <person name="Brodie E.L."/>
            <person name="Williams K.H."/>
            <person name="Hubbard S.S."/>
            <person name="Banfield J.F."/>
        </authorList>
    </citation>
    <scope>NUCLEOTIDE SEQUENCE [LARGE SCALE GENOMIC DNA]</scope>
</reference>
<accession>A0A1F6XHI5</accession>
<dbReference type="AlphaFoldDB" id="A0A1F6XHI5"/>
<dbReference type="InterPro" id="IPR027434">
    <property type="entry name" value="Homing_endonucl"/>
</dbReference>
<comment type="caution">
    <text evidence="2">The sequence shown here is derived from an EMBL/GenBank/DDBJ whole genome shotgun (WGS) entry which is preliminary data.</text>
</comment>